<name>A0A6A6S449_9PLEO</name>
<feature type="transmembrane region" description="Helical" evidence="1">
    <location>
        <begin position="34"/>
        <end position="53"/>
    </location>
</feature>
<keyword evidence="1" id="KW-0472">Membrane</keyword>
<sequence>MPNGHIVAKLCYVQKLPVGTMKAGFVVHGFIQQIFWYFMTGLLPTLILCAVYFREHIPRTIRWFREQVRARNLIAANNVQNGDVDNNPHNNAVDQQPQPYIAGAYEGPRGYISLLRHIASMYYKFAVMLIIDYAPQRGEYAFRQLRRKVRHSHPEYFLILALGSDEGDDAWLGNTNWQLRGEMTWFNNYYIWPMTHNQMMFFNEAWICLPEFETYVRDDEMHMMEVDG</sequence>
<dbReference type="EMBL" id="MU006781">
    <property type="protein sequence ID" value="KAF2642469.1"/>
    <property type="molecule type" value="Genomic_DNA"/>
</dbReference>
<protein>
    <submittedName>
        <fullName evidence="2">Uncharacterized protein</fullName>
    </submittedName>
</protein>
<gene>
    <name evidence="2" type="ORF">P280DRAFT_516251</name>
</gene>
<reference evidence="2" key="1">
    <citation type="journal article" date="2020" name="Stud. Mycol.">
        <title>101 Dothideomycetes genomes: a test case for predicting lifestyles and emergence of pathogens.</title>
        <authorList>
            <person name="Haridas S."/>
            <person name="Albert R."/>
            <person name="Binder M."/>
            <person name="Bloem J."/>
            <person name="Labutti K."/>
            <person name="Salamov A."/>
            <person name="Andreopoulos B."/>
            <person name="Baker S."/>
            <person name="Barry K."/>
            <person name="Bills G."/>
            <person name="Bluhm B."/>
            <person name="Cannon C."/>
            <person name="Castanera R."/>
            <person name="Culley D."/>
            <person name="Daum C."/>
            <person name="Ezra D."/>
            <person name="Gonzalez J."/>
            <person name="Henrissat B."/>
            <person name="Kuo A."/>
            <person name="Liang C."/>
            <person name="Lipzen A."/>
            <person name="Lutzoni F."/>
            <person name="Magnuson J."/>
            <person name="Mondo S."/>
            <person name="Nolan M."/>
            <person name="Ohm R."/>
            <person name="Pangilinan J."/>
            <person name="Park H.-J."/>
            <person name="Ramirez L."/>
            <person name="Alfaro M."/>
            <person name="Sun H."/>
            <person name="Tritt A."/>
            <person name="Yoshinaga Y."/>
            <person name="Zwiers L.-H."/>
            <person name="Turgeon B."/>
            <person name="Goodwin S."/>
            <person name="Spatafora J."/>
            <person name="Crous P."/>
            <person name="Grigoriev I."/>
        </authorList>
    </citation>
    <scope>NUCLEOTIDE SEQUENCE</scope>
    <source>
        <strain evidence="2">CBS 473.64</strain>
    </source>
</reference>
<keyword evidence="1" id="KW-1133">Transmembrane helix</keyword>
<keyword evidence="1" id="KW-0812">Transmembrane</keyword>
<evidence type="ECO:0000313" key="2">
    <source>
        <dbReference type="EMBL" id="KAF2642469.1"/>
    </source>
</evidence>
<keyword evidence="3" id="KW-1185">Reference proteome</keyword>
<accession>A0A6A6S449</accession>
<organism evidence="2 3">
    <name type="scientific">Massarina eburnea CBS 473.64</name>
    <dbReference type="NCBI Taxonomy" id="1395130"/>
    <lineage>
        <taxon>Eukaryota</taxon>
        <taxon>Fungi</taxon>
        <taxon>Dikarya</taxon>
        <taxon>Ascomycota</taxon>
        <taxon>Pezizomycotina</taxon>
        <taxon>Dothideomycetes</taxon>
        <taxon>Pleosporomycetidae</taxon>
        <taxon>Pleosporales</taxon>
        <taxon>Massarineae</taxon>
        <taxon>Massarinaceae</taxon>
        <taxon>Massarina</taxon>
    </lineage>
</organism>
<proteinExistence type="predicted"/>
<evidence type="ECO:0000256" key="1">
    <source>
        <dbReference type="SAM" id="Phobius"/>
    </source>
</evidence>
<dbReference type="Proteomes" id="UP000799753">
    <property type="component" value="Unassembled WGS sequence"/>
</dbReference>
<evidence type="ECO:0000313" key="3">
    <source>
        <dbReference type="Proteomes" id="UP000799753"/>
    </source>
</evidence>
<dbReference type="OrthoDB" id="10497064at2759"/>
<dbReference type="AlphaFoldDB" id="A0A6A6S449"/>